<dbReference type="InterPro" id="IPR019261">
    <property type="entry name" value="PARG_cat_microbial"/>
</dbReference>
<dbReference type="AlphaFoldDB" id="A0AAD9ZCW2"/>
<name>A0AAD9ZCW2_9LECA</name>
<dbReference type="PANTHER" id="PTHR35596:SF1">
    <property type="entry name" value="MICROBIAL-TYPE PARG CATALYTIC DOMAIN-CONTAINING PROTEIN"/>
    <property type="match status" value="1"/>
</dbReference>
<dbReference type="EMBL" id="JASNWA010000004">
    <property type="protein sequence ID" value="KAK3176193.1"/>
    <property type="molecule type" value="Genomic_DNA"/>
</dbReference>
<dbReference type="PANTHER" id="PTHR35596">
    <property type="entry name" value="DUF2263 DOMAIN-CONTAINING PROTEIN"/>
    <property type="match status" value="1"/>
</dbReference>
<feature type="region of interest" description="Disordered" evidence="1">
    <location>
        <begin position="1"/>
        <end position="101"/>
    </location>
</feature>
<sequence length="380" mass="41740">MAKEQEDRSPQHKKPGFIQSKLTSAFFAPQHGSNSTTSPYFAKPVANLLDPQDEAMTSDTEETGTAGATKGVSKLNLYTERRSNLNRPPPPLKSSPSSRRSVMLAHVAAETKAVLPNVLKFTPNAPPKGELYGPGNLFRLERDYCPKLPSTKIRVVNGDSIDAALSLSLRTAARSSTPTSKPVLILNMANAYHSGGGWKHGTLAQEEALSYRSSLPFTLKTRYYPIPEFGGIYSPTVVVIRENMAQGHELLDLSKPDDLPVVSCVSVAAIRGPDIVRDAGGREKYNHKQDRETMKEKMRVVLRIAAVRKHRILVLGALGCGAFGNPRTEVVQCWREIFEEREFGGGWWESIVFAVMEPGEQKDGDGNFGVFFRGLDGVEV</sequence>
<comment type="caution">
    <text evidence="3">The sequence shown here is derived from an EMBL/GenBank/DDBJ whole genome shotgun (WGS) entry which is preliminary data.</text>
</comment>
<dbReference type="NCBIfam" id="TIGR02452">
    <property type="entry name" value="TIGR02452 family protein"/>
    <property type="match status" value="1"/>
</dbReference>
<dbReference type="SUPFAM" id="SSF52949">
    <property type="entry name" value="Macro domain-like"/>
    <property type="match status" value="1"/>
</dbReference>
<proteinExistence type="predicted"/>
<evidence type="ECO:0000259" key="2">
    <source>
        <dbReference type="Pfam" id="PF10021"/>
    </source>
</evidence>
<gene>
    <name evidence="3" type="ORF">OEA41_007516</name>
</gene>
<reference evidence="3" key="1">
    <citation type="submission" date="2022-11" db="EMBL/GenBank/DDBJ databases">
        <title>Chromosomal genome sequence assembly and mating type (MAT) locus characterization of the leprose asexual lichenized fungus Lepraria neglecta (Nyl.) Erichsen.</title>
        <authorList>
            <person name="Allen J.L."/>
            <person name="Pfeffer B."/>
        </authorList>
    </citation>
    <scope>NUCLEOTIDE SEQUENCE</scope>
    <source>
        <strain evidence="3">Allen 5258</strain>
    </source>
</reference>
<evidence type="ECO:0000313" key="4">
    <source>
        <dbReference type="Proteomes" id="UP001276659"/>
    </source>
</evidence>
<keyword evidence="4" id="KW-1185">Reference proteome</keyword>
<organism evidence="3 4">
    <name type="scientific">Lepraria neglecta</name>
    <dbReference type="NCBI Taxonomy" id="209136"/>
    <lineage>
        <taxon>Eukaryota</taxon>
        <taxon>Fungi</taxon>
        <taxon>Dikarya</taxon>
        <taxon>Ascomycota</taxon>
        <taxon>Pezizomycotina</taxon>
        <taxon>Lecanoromycetes</taxon>
        <taxon>OSLEUM clade</taxon>
        <taxon>Lecanoromycetidae</taxon>
        <taxon>Lecanorales</taxon>
        <taxon>Lecanorineae</taxon>
        <taxon>Stereocaulaceae</taxon>
        <taxon>Lepraria</taxon>
    </lineage>
</organism>
<dbReference type="Proteomes" id="UP001276659">
    <property type="component" value="Unassembled WGS sequence"/>
</dbReference>
<feature type="domain" description="Microbial-type PARG catalytic" evidence="2">
    <location>
        <begin position="149"/>
        <end position="242"/>
    </location>
</feature>
<dbReference type="Pfam" id="PF10021">
    <property type="entry name" value="PARG_cat_microb"/>
    <property type="match status" value="1"/>
</dbReference>
<accession>A0AAD9ZCW2</accession>
<evidence type="ECO:0000256" key="1">
    <source>
        <dbReference type="SAM" id="MobiDB-lite"/>
    </source>
</evidence>
<dbReference type="InterPro" id="IPR012664">
    <property type="entry name" value="CHP02452"/>
</dbReference>
<dbReference type="InterPro" id="IPR043472">
    <property type="entry name" value="Macro_dom-like"/>
</dbReference>
<dbReference type="Gene3D" id="3.40.220.10">
    <property type="entry name" value="Leucine Aminopeptidase, subunit E, domain 1"/>
    <property type="match status" value="1"/>
</dbReference>
<protein>
    <recommendedName>
        <fullName evidence="2">Microbial-type PARG catalytic domain-containing protein</fullName>
    </recommendedName>
</protein>
<feature type="compositionally biased region" description="Basic and acidic residues" evidence="1">
    <location>
        <begin position="1"/>
        <end position="10"/>
    </location>
</feature>
<evidence type="ECO:0000313" key="3">
    <source>
        <dbReference type="EMBL" id="KAK3176193.1"/>
    </source>
</evidence>